<dbReference type="RefSeq" id="WP_121787586.1">
    <property type="nucleotide sequence ID" value="NZ_CP033073.1"/>
</dbReference>
<evidence type="ECO:0000313" key="3">
    <source>
        <dbReference type="Proteomes" id="UP000268329"/>
    </source>
</evidence>
<dbReference type="Proteomes" id="UP000268329">
    <property type="component" value="Chromosome"/>
</dbReference>
<dbReference type="SUPFAM" id="SSF47336">
    <property type="entry name" value="ACP-like"/>
    <property type="match status" value="1"/>
</dbReference>
<protein>
    <submittedName>
        <fullName evidence="2">Acyl carrier protein</fullName>
    </submittedName>
</protein>
<dbReference type="Pfam" id="PF00550">
    <property type="entry name" value="PP-binding"/>
    <property type="match status" value="1"/>
</dbReference>
<dbReference type="PROSITE" id="PS50075">
    <property type="entry name" value="CARRIER"/>
    <property type="match status" value="1"/>
</dbReference>
<dbReference type="EMBL" id="CP033073">
    <property type="protein sequence ID" value="AYN40128.1"/>
    <property type="molecule type" value="Genomic_DNA"/>
</dbReference>
<evidence type="ECO:0000313" key="2">
    <source>
        <dbReference type="EMBL" id="AYN40128.1"/>
    </source>
</evidence>
<evidence type="ECO:0000259" key="1">
    <source>
        <dbReference type="PROSITE" id="PS50075"/>
    </source>
</evidence>
<dbReference type="InterPro" id="IPR036736">
    <property type="entry name" value="ACP-like_sf"/>
</dbReference>
<proteinExistence type="predicted"/>
<dbReference type="OrthoDB" id="8778689at2"/>
<dbReference type="KEGG" id="sdd:D9753_15775"/>
<dbReference type="AlphaFoldDB" id="A0A3G2JCT2"/>
<organism evidence="2 3">
    <name type="scientific">Streptomyces dangxiongensis</name>
    <dbReference type="NCBI Taxonomy" id="1442032"/>
    <lineage>
        <taxon>Bacteria</taxon>
        <taxon>Bacillati</taxon>
        <taxon>Actinomycetota</taxon>
        <taxon>Actinomycetes</taxon>
        <taxon>Kitasatosporales</taxon>
        <taxon>Streptomycetaceae</taxon>
        <taxon>Streptomyces</taxon>
    </lineage>
</organism>
<name>A0A3G2JCT2_9ACTN</name>
<reference evidence="2 3" key="1">
    <citation type="submission" date="2018-10" db="EMBL/GenBank/DDBJ databases">
        <title>The genome of Streptomyces dangxiongensis Z022.</title>
        <authorList>
            <person name="Zhang B."/>
        </authorList>
    </citation>
    <scope>NUCLEOTIDE SEQUENCE [LARGE SCALE GENOMIC DNA]</scope>
    <source>
        <strain evidence="2 3">Z022</strain>
    </source>
</reference>
<keyword evidence="3" id="KW-1185">Reference proteome</keyword>
<dbReference type="InterPro" id="IPR009081">
    <property type="entry name" value="PP-bd_ACP"/>
</dbReference>
<dbReference type="Gene3D" id="1.10.1200.10">
    <property type="entry name" value="ACP-like"/>
    <property type="match status" value="1"/>
</dbReference>
<sequence length="79" mass="8877">MASAGIDEVRAWILERHPERESVESNENLIESRLVDSLSFVELVYAIESASGVEIDFEAIDIQDFQTLSAIEKAFFVTV</sequence>
<gene>
    <name evidence="2" type="ORF">D9753_15775</name>
</gene>
<feature type="domain" description="Carrier" evidence="1">
    <location>
        <begin position="1"/>
        <end position="79"/>
    </location>
</feature>
<accession>A0A3G2JCT2</accession>